<comment type="caution">
    <text evidence="6">The sequence shown here is derived from an EMBL/GenBank/DDBJ whole genome shotgun (WGS) entry which is preliminary data.</text>
</comment>
<keyword evidence="4 5" id="KW-0963">Cytoplasm</keyword>
<dbReference type="GO" id="GO:0043420">
    <property type="term" value="P:anthranilate metabolic process"/>
    <property type="evidence" value="ECO:0007669"/>
    <property type="project" value="UniProtKB-UniRule"/>
</dbReference>
<feature type="binding site" evidence="4">
    <location>
        <position position="353"/>
    </location>
    <ligand>
        <name>pyridoxal 5'-phosphate</name>
        <dbReference type="ChEBI" id="CHEBI:597326"/>
    </ligand>
</feature>
<dbReference type="AlphaFoldDB" id="A0A5A8C0Y5"/>
<dbReference type="Gene3D" id="3.90.1150.10">
    <property type="entry name" value="Aspartate Aminotransferase, domain 1"/>
    <property type="match status" value="1"/>
</dbReference>
<dbReference type="EC" id="3.7.1.3" evidence="4 5"/>
<comment type="function">
    <text evidence="4 5">Catalyzes the cleavage of L-kynurenine (L-Kyn) and L-3-hydroxykynurenine (L-3OHKyn) into anthranilic acid (AA) and 3-hydroxyanthranilic acid (3-OHAA), respectively.</text>
</comment>
<proteinExistence type="inferred from homology"/>
<dbReference type="UniPathway" id="UPA00334">
    <property type="reaction ID" value="UER00455"/>
</dbReference>
<name>A0A5A8C0Y5_CAFRO</name>
<dbReference type="GO" id="GO:0019441">
    <property type="term" value="P:L-tryptophan catabolic process to kynurenine"/>
    <property type="evidence" value="ECO:0007669"/>
    <property type="project" value="TreeGrafter"/>
</dbReference>
<evidence type="ECO:0000256" key="1">
    <source>
        <dbReference type="ARBA" id="ARBA00022642"/>
    </source>
</evidence>
<evidence type="ECO:0000256" key="5">
    <source>
        <dbReference type="PIRNR" id="PIRNR038800"/>
    </source>
</evidence>
<keyword evidence="3 4" id="KW-0663">Pyridoxal phosphate</keyword>
<dbReference type="EMBL" id="VLTO01000031">
    <property type="protein sequence ID" value="KAA0173602.1"/>
    <property type="molecule type" value="Genomic_DNA"/>
</dbReference>
<feature type="binding site" evidence="4">
    <location>
        <position position="240"/>
    </location>
    <ligand>
        <name>pyridoxal 5'-phosphate</name>
        <dbReference type="ChEBI" id="CHEBI:597326"/>
    </ligand>
</feature>
<comment type="subunit">
    <text evidence="4 5">Homodimer.</text>
</comment>
<feature type="binding site" evidence="4">
    <location>
        <position position="294"/>
    </location>
    <ligand>
        <name>pyridoxal 5'-phosphate</name>
        <dbReference type="ChEBI" id="CHEBI:597326"/>
    </ligand>
</feature>
<reference evidence="8 9" key="1">
    <citation type="submission" date="2019-07" db="EMBL/GenBank/DDBJ databases">
        <title>Genomes of Cafeteria roenbergensis.</title>
        <authorList>
            <person name="Fischer M.G."/>
            <person name="Hackl T."/>
            <person name="Roman M."/>
        </authorList>
    </citation>
    <scope>NUCLEOTIDE SEQUENCE [LARGE SCALE GENOMIC DNA]</scope>
    <source>
        <strain evidence="6 9">Cflag</strain>
        <strain evidence="7 8">E4-10P</strain>
    </source>
</reference>
<comment type="pathway">
    <text evidence="4 5">Cofactor biosynthesis; NAD(+) biosynthesis; quinolinate from L-kynurenine: step 2/3.</text>
</comment>
<sequence>MAAASSEPAPPTLGLNIEAPAAEPTDLAESLVWEPAKSGAFAAGGEGLTADYADAADAADELRSLRDEFLFPPTEEGAKIRTGDRPSVYLCGNSLGLQPRAVREELSSELDKWARYGVEGHFKSDLPWVTVDETPVESMARVVGAKPVEVAVMNSLTVNLHLMMVPFYRPTATRHKIIIEKHAFPSDWQAVASQIRHHGFDPATSLVELGPREGEETLRTEDILSALEREGPSTALVMLSGVQYYTGQLFDIPAITAAARAQGCKVGWDLAHAAGNAPLYLNAWGPDFACWCTYKYLNSGPGSIGGCFVHERHAEDASLNRMAGWWGHRKTDRFAMASAFVPSPGAFGFQLSNPPVLCVAALRASLRLFDKATMPALRRKSLAVTAYLRALVAARLPSVKVLTPDEPSSRGAQLSLEFGSDVPLRRVYEALQRESVIVDIREPSAMRVAPAPLYNGFRDCWDFVDTLAAVLEEVKGRAAE</sequence>
<keyword evidence="1 4" id="KW-0662">Pyridine nucleotide biosynthesis</keyword>
<accession>A0A5A8C0Y5</accession>
<dbReference type="EMBL" id="VLTM01000235">
    <property type="protein sequence ID" value="KAA0145730.1"/>
    <property type="molecule type" value="Genomic_DNA"/>
</dbReference>
<comment type="catalytic activity">
    <reaction evidence="5">
        <text>3-hydroxy-L-kynurenine + H2O = 3-hydroxyanthranilate + L-alanine + H(+)</text>
        <dbReference type="Rhea" id="RHEA:25143"/>
        <dbReference type="ChEBI" id="CHEBI:15377"/>
        <dbReference type="ChEBI" id="CHEBI:15378"/>
        <dbReference type="ChEBI" id="CHEBI:36559"/>
        <dbReference type="ChEBI" id="CHEBI:57972"/>
        <dbReference type="ChEBI" id="CHEBI:58125"/>
        <dbReference type="EC" id="3.7.1.3"/>
    </reaction>
</comment>
<dbReference type="InterPro" id="IPR015424">
    <property type="entry name" value="PyrdxlP-dep_Trfase"/>
</dbReference>
<gene>
    <name evidence="4" type="primary">KYNU</name>
    <name evidence="7" type="ORF">FNF27_04936</name>
    <name evidence="6" type="ORF">FNF31_07978</name>
</gene>
<comment type="catalytic activity">
    <reaction evidence="4 5">
        <text>L-kynurenine + H2O = anthranilate + L-alanine + H(+)</text>
        <dbReference type="Rhea" id="RHEA:16813"/>
        <dbReference type="ChEBI" id="CHEBI:15377"/>
        <dbReference type="ChEBI" id="CHEBI:15378"/>
        <dbReference type="ChEBI" id="CHEBI:16567"/>
        <dbReference type="ChEBI" id="CHEBI:57959"/>
        <dbReference type="ChEBI" id="CHEBI:57972"/>
        <dbReference type="EC" id="3.7.1.3"/>
    </reaction>
</comment>
<feature type="binding site" evidence="4">
    <location>
        <position position="272"/>
    </location>
    <ligand>
        <name>pyridoxal 5'-phosphate</name>
        <dbReference type="ChEBI" id="CHEBI:597326"/>
    </ligand>
</feature>
<dbReference type="GO" id="GO:0005737">
    <property type="term" value="C:cytoplasm"/>
    <property type="evidence" value="ECO:0007669"/>
    <property type="project" value="UniProtKB-SubCell"/>
</dbReference>
<dbReference type="Proteomes" id="UP000322899">
    <property type="component" value="Unassembled WGS sequence"/>
</dbReference>
<dbReference type="InterPro" id="IPR015422">
    <property type="entry name" value="PyrdxlP-dep_Trfase_small"/>
</dbReference>
<dbReference type="Proteomes" id="UP000325113">
    <property type="component" value="Unassembled WGS sequence"/>
</dbReference>
<organism evidence="6 9">
    <name type="scientific">Cafeteria roenbergensis</name>
    <name type="common">Marine flagellate</name>
    <dbReference type="NCBI Taxonomy" id="33653"/>
    <lineage>
        <taxon>Eukaryota</taxon>
        <taxon>Sar</taxon>
        <taxon>Stramenopiles</taxon>
        <taxon>Bigyra</taxon>
        <taxon>Opalozoa</taxon>
        <taxon>Bicosoecida</taxon>
        <taxon>Cafeteriaceae</taxon>
        <taxon>Cafeteria</taxon>
    </lineage>
</organism>
<dbReference type="HAMAP" id="MF_01970">
    <property type="entry name" value="Kynureninase"/>
    <property type="match status" value="1"/>
</dbReference>
<evidence type="ECO:0000313" key="9">
    <source>
        <dbReference type="Proteomes" id="UP000325113"/>
    </source>
</evidence>
<dbReference type="FunFam" id="3.40.640.10:FF:000031">
    <property type="entry name" value="Kynureninase"/>
    <property type="match status" value="1"/>
</dbReference>
<feature type="binding site" evidence="4">
    <location>
        <position position="157"/>
    </location>
    <ligand>
        <name>pyridoxal 5'-phosphate</name>
        <dbReference type="ChEBI" id="CHEBI:597326"/>
    </ligand>
</feature>
<dbReference type="GO" id="GO:0034354">
    <property type="term" value="P:'de novo' NAD+ biosynthetic process from L-tryptophan"/>
    <property type="evidence" value="ECO:0007669"/>
    <property type="project" value="UniProtKB-UniRule"/>
</dbReference>
<dbReference type="PANTHER" id="PTHR14084">
    <property type="entry name" value="KYNURENINASE"/>
    <property type="match status" value="1"/>
</dbReference>
<evidence type="ECO:0000313" key="8">
    <source>
        <dbReference type="Proteomes" id="UP000322899"/>
    </source>
</evidence>
<feature type="binding site" evidence="4">
    <location>
        <position position="325"/>
    </location>
    <ligand>
        <name>pyridoxal 5'-phosphate</name>
        <dbReference type="ChEBI" id="CHEBI:597326"/>
    </ligand>
</feature>
<dbReference type="SUPFAM" id="SSF53383">
    <property type="entry name" value="PLP-dependent transferases"/>
    <property type="match status" value="1"/>
</dbReference>
<evidence type="ECO:0000256" key="2">
    <source>
        <dbReference type="ARBA" id="ARBA00022801"/>
    </source>
</evidence>
<evidence type="ECO:0000256" key="4">
    <source>
        <dbReference type="HAMAP-Rule" id="MF_03017"/>
    </source>
</evidence>
<dbReference type="Pfam" id="PF22580">
    <property type="entry name" value="KYNU_C"/>
    <property type="match status" value="1"/>
</dbReference>
<dbReference type="Gene3D" id="3.40.640.10">
    <property type="entry name" value="Type I PLP-dependent aspartate aminotransferase-like (Major domain)"/>
    <property type="match status" value="1"/>
</dbReference>
<dbReference type="GO" id="GO:0030429">
    <property type="term" value="F:kynureninase activity"/>
    <property type="evidence" value="ECO:0007669"/>
    <property type="project" value="UniProtKB-UniRule"/>
</dbReference>
<comment type="cofactor">
    <cofactor evidence="4 5">
        <name>pyridoxal 5'-phosphate</name>
        <dbReference type="ChEBI" id="CHEBI:597326"/>
    </cofactor>
</comment>
<evidence type="ECO:0000256" key="3">
    <source>
        <dbReference type="ARBA" id="ARBA00022898"/>
    </source>
</evidence>
<dbReference type="InterPro" id="IPR010111">
    <property type="entry name" value="Kynureninase"/>
</dbReference>
<comment type="similarity">
    <text evidence="4 5">Belongs to the kynureninase family.</text>
</comment>
<feature type="binding site" evidence="4">
    <location>
        <position position="269"/>
    </location>
    <ligand>
        <name>pyridoxal 5'-phosphate</name>
        <dbReference type="ChEBI" id="CHEBI:597326"/>
    </ligand>
</feature>
<dbReference type="NCBIfam" id="TIGR01814">
    <property type="entry name" value="kynureninase"/>
    <property type="match status" value="1"/>
</dbReference>
<evidence type="ECO:0000313" key="7">
    <source>
        <dbReference type="EMBL" id="KAA0173602.1"/>
    </source>
</evidence>
<dbReference type="GO" id="GO:0097053">
    <property type="term" value="P:L-kynurenine catabolic process"/>
    <property type="evidence" value="ECO:0007669"/>
    <property type="project" value="UniProtKB-UniRule"/>
</dbReference>
<dbReference type="OrthoDB" id="5978656at2759"/>
<dbReference type="UniPathway" id="UPA00253">
    <property type="reaction ID" value="UER00329"/>
</dbReference>
<dbReference type="InterPro" id="IPR015421">
    <property type="entry name" value="PyrdxlP-dep_Trfase_major"/>
</dbReference>
<comment type="subcellular location">
    <subcellularLocation>
        <location evidence="4 5">Cytoplasm</location>
    </subcellularLocation>
</comment>
<dbReference type="GO" id="GO:0030170">
    <property type="term" value="F:pyridoxal phosphate binding"/>
    <property type="evidence" value="ECO:0007669"/>
    <property type="project" value="UniProtKB-UniRule"/>
</dbReference>
<comment type="pathway">
    <text evidence="4 5">Amino-acid degradation; L-kynurenine degradation; L-alanine and anthranilate from L-kynurenine: step 1/1.</text>
</comment>
<keyword evidence="2 4" id="KW-0378">Hydrolase</keyword>
<evidence type="ECO:0000313" key="6">
    <source>
        <dbReference type="EMBL" id="KAA0145730.1"/>
    </source>
</evidence>
<dbReference type="GO" id="GO:0019805">
    <property type="term" value="P:quinolinate biosynthetic process"/>
    <property type="evidence" value="ECO:0007669"/>
    <property type="project" value="UniProtKB-UniRule"/>
</dbReference>
<feature type="binding site" evidence="4">
    <location>
        <position position="156"/>
    </location>
    <ligand>
        <name>pyridoxal 5'-phosphate</name>
        <dbReference type="ChEBI" id="CHEBI:597326"/>
    </ligand>
</feature>
<feature type="binding site" evidence="4">
    <location>
        <begin position="184"/>
        <end position="187"/>
    </location>
    <ligand>
        <name>pyridoxal 5'-phosphate</name>
        <dbReference type="ChEBI" id="CHEBI:597326"/>
    </ligand>
</feature>
<protein>
    <recommendedName>
        <fullName evidence="4 5">Kynureninase</fullName>
        <ecNumber evidence="4 5">3.7.1.3</ecNumber>
    </recommendedName>
    <alternativeName>
        <fullName evidence="4">L-kynurenine hydrolase</fullName>
    </alternativeName>
</protein>
<feature type="modified residue" description="N6-(pyridoxal phosphate)lysine" evidence="4">
    <location>
        <position position="295"/>
    </location>
</feature>
<dbReference type="PANTHER" id="PTHR14084:SF0">
    <property type="entry name" value="KYNURENINASE"/>
    <property type="match status" value="1"/>
</dbReference>
<dbReference type="PIRSF" id="PIRSF038800">
    <property type="entry name" value="KYNU"/>
    <property type="match status" value="1"/>
</dbReference>